<dbReference type="Pfam" id="PF02405">
    <property type="entry name" value="MlaE"/>
    <property type="match status" value="1"/>
</dbReference>
<dbReference type="InterPro" id="IPR003453">
    <property type="entry name" value="ABC_MlaE_roteobac"/>
</dbReference>
<dbReference type="AlphaFoldDB" id="A0A812S082"/>
<dbReference type="PANTHER" id="PTHR43023:SF6">
    <property type="entry name" value="INTERMEMBRANE PHOSPHOLIPID TRANSPORT SYSTEM ATP-BINDING PROTEIN MLAF"/>
    <property type="match status" value="1"/>
</dbReference>
<sequence>MDNLIEIKNLTFFRGERMIFDNMSLDVPRGKVTAIMGPSGTGKTTLLRIIGGQLKPDDGVVLVNGKDLCQMSRDELLAFRRNLGMLFQSSALFTDLSVFENVAFPMRVHTNLSEELIRDLVLMKLNAVGLRGARDLAPSELSGGMARRVALARAIALDPDLMMYDEPFTGQDPIAMGMLVDLIRQLNVALGITSLLVSHDIHETVSIADQIYIIAEGKVIGAGSPEELRDGSTPMVKQFMHGDKEGVRFLDFLSSLGRASILWFRAMAGLPRWGDVALVVKQIYNVGFMSLIIIVLSAFSIGAVLSLQFYTQLARFGAQDATGVGLALVLLRELGPVVTALLFAGRAGSALTAEIGLMKTTEQLSIMEMMGVDPLRRIVAPRIWAGLLSLPLLTAIFSMVAVYGGVVVAVNWLGADPGGFWSGMQDGVELWEDLGKGMVKSLVFALLVTWVAVFQGYDAPPTAEGMSMATTQTARFDDVAGLRQRARVSMAGVTVGRVKEIDVDMQWGDAIVTLEIMGEPGNLTIDTGAKILTDGVVGVETEAMSTQADAGLLAITQALASETAEQAVELATVEVLAFVERGRDYAEEDAERFYKEGEALLRPMIDFKRFSRNVMGPYARKATAEQLETFSESFKWSLVRTYALAMLEFGDGEATVLPPRKPSSNPDLANVTQEINYEGKTYVVVYRMRRGKEDRLWSVQNLVVEGVNIGLNYKSQFTSAMKDPKFNGDLDAVIASWSEFVEAEQPAESAAE</sequence>
<dbReference type="Gene3D" id="3.40.50.300">
    <property type="entry name" value="P-loop containing nucleotide triphosphate hydrolases"/>
    <property type="match status" value="1"/>
</dbReference>
<accession>A0A812S082</accession>
<evidence type="ECO:0000313" key="6">
    <source>
        <dbReference type="EMBL" id="CAE7458990.1"/>
    </source>
</evidence>
<name>A0A812S082_SYMPI</name>
<dbReference type="OrthoDB" id="6500128at2759"/>
<dbReference type="InterPro" id="IPR003439">
    <property type="entry name" value="ABC_transporter-like_ATP-bd"/>
</dbReference>
<protein>
    <submittedName>
        <fullName evidence="6">MlaF protein</fullName>
    </submittedName>
</protein>
<dbReference type="InterPro" id="IPR017871">
    <property type="entry name" value="ABC_transporter-like_CS"/>
</dbReference>
<gene>
    <name evidence="6" type="primary">mlaF</name>
    <name evidence="6" type="ORF">SPIL2461_LOCUS11354</name>
</gene>
<dbReference type="InterPro" id="IPR030802">
    <property type="entry name" value="Permease_MalE"/>
</dbReference>
<dbReference type="InterPro" id="IPR003593">
    <property type="entry name" value="AAA+_ATPase"/>
</dbReference>
<evidence type="ECO:0000259" key="5">
    <source>
        <dbReference type="PROSITE" id="PS50893"/>
    </source>
</evidence>
<feature type="transmembrane region" description="Helical" evidence="4">
    <location>
        <begin position="383"/>
        <end position="414"/>
    </location>
</feature>
<dbReference type="PANTHER" id="PTHR43023">
    <property type="entry name" value="PROTEIN TRIGALACTOSYLDIACYLGLYCEROL 3, CHLOROPLASTIC"/>
    <property type="match status" value="1"/>
</dbReference>
<feature type="transmembrane region" description="Helical" evidence="4">
    <location>
        <begin position="286"/>
        <end position="307"/>
    </location>
</feature>
<evidence type="ECO:0000313" key="7">
    <source>
        <dbReference type="Proteomes" id="UP000649617"/>
    </source>
</evidence>
<keyword evidence="7" id="KW-1185">Reference proteome</keyword>
<dbReference type="Pfam" id="PF00005">
    <property type="entry name" value="ABC_tran"/>
    <property type="match status" value="1"/>
</dbReference>
<keyword evidence="2" id="KW-0547">Nucleotide-binding</keyword>
<dbReference type="Pfam" id="PF05494">
    <property type="entry name" value="MlaC"/>
    <property type="match status" value="1"/>
</dbReference>
<keyword evidence="4" id="KW-0472">Membrane</keyword>
<dbReference type="PROSITE" id="PS50893">
    <property type="entry name" value="ABC_TRANSPORTER_2"/>
    <property type="match status" value="1"/>
</dbReference>
<dbReference type="GO" id="GO:0016887">
    <property type="term" value="F:ATP hydrolysis activity"/>
    <property type="evidence" value="ECO:0007669"/>
    <property type="project" value="InterPro"/>
</dbReference>
<dbReference type="EMBL" id="CAJNIZ010022223">
    <property type="protein sequence ID" value="CAE7458990.1"/>
    <property type="molecule type" value="Genomic_DNA"/>
</dbReference>
<evidence type="ECO:0000256" key="2">
    <source>
        <dbReference type="ARBA" id="ARBA00022741"/>
    </source>
</evidence>
<reference evidence="6" key="1">
    <citation type="submission" date="2021-02" db="EMBL/GenBank/DDBJ databases">
        <authorList>
            <person name="Dougan E. K."/>
            <person name="Rhodes N."/>
            <person name="Thang M."/>
            <person name="Chan C."/>
        </authorList>
    </citation>
    <scope>NUCLEOTIDE SEQUENCE</scope>
</reference>
<dbReference type="Proteomes" id="UP000649617">
    <property type="component" value="Unassembled WGS sequence"/>
</dbReference>
<dbReference type="CDD" id="cd03261">
    <property type="entry name" value="ABC_Org_Solvent_Resistant"/>
    <property type="match status" value="1"/>
</dbReference>
<keyword evidence="4" id="KW-1133">Transmembrane helix</keyword>
<dbReference type="SUPFAM" id="SSF52540">
    <property type="entry name" value="P-loop containing nucleoside triphosphate hydrolases"/>
    <property type="match status" value="1"/>
</dbReference>
<evidence type="ECO:0000256" key="1">
    <source>
        <dbReference type="ARBA" id="ARBA00022448"/>
    </source>
</evidence>
<dbReference type="SMART" id="SM00382">
    <property type="entry name" value="AAA"/>
    <property type="match status" value="1"/>
</dbReference>
<keyword evidence="1" id="KW-0813">Transport</keyword>
<keyword evidence="4" id="KW-0812">Transmembrane</keyword>
<dbReference type="GO" id="GO:0005524">
    <property type="term" value="F:ATP binding"/>
    <property type="evidence" value="ECO:0007669"/>
    <property type="project" value="UniProtKB-KW"/>
</dbReference>
<evidence type="ECO:0000256" key="3">
    <source>
        <dbReference type="ARBA" id="ARBA00022840"/>
    </source>
</evidence>
<dbReference type="InterPro" id="IPR027417">
    <property type="entry name" value="P-loop_NTPase"/>
</dbReference>
<feature type="domain" description="ABC transporter" evidence="5">
    <location>
        <begin position="5"/>
        <end position="241"/>
    </location>
</feature>
<dbReference type="NCBIfam" id="TIGR00056">
    <property type="entry name" value="MlaE family lipid ABC transporter permease subunit"/>
    <property type="match status" value="1"/>
</dbReference>
<dbReference type="InterPro" id="IPR008869">
    <property type="entry name" value="MlaC/ttg2D"/>
</dbReference>
<keyword evidence="3" id="KW-0067">ATP-binding</keyword>
<proteinExistence type="predicted"/>
<evidence type="ECO:0000256" key="4">
    <source>
        <dbReference type="SAM" id="Phobius"/>
    </source>
</evidence>
<dbReference type="InterPro" id="IPR042245">
    <property type="entry name" value="Tgt2/MlaC_sf"/>
</dbReference>
<comment type="caution">
    <text evidence="6">The sequence shown here is derived from an EMBL/GenBank/DDBJ whole genome shotgun (WGS) entry which is preliminary data.</text>
</comment>
<organism evidence="6 7">
    <name type="scientific">Symbiodinium pilosum</name>
    <name type="common">Dinoflagellate</name>
    <dbReference type="NCBI Taxonomy" id="2952"/>
    <lineage>
        <taxon>Eukaryota</taxon>
        <taxon>Sar</taxon>
        <taxon>Alveolata</taxon>
        <taxon>Dinophyceae</taxon>
        <taxon>Suessiales</taxon>
        <taxon>Symbiodiniaceae</taxon>
        <taxon>Symbiodinium</taxon>
    </lineage>
</organism>
<dbReference type="GO" id="GO:0043190">
    <property type="term" value="C:ATP-binding cassette (ABC) transporter complex"/>
    <property type="evidence" value="ECO:0007669"/>
    <property type="project" value="InterPro"/>
</dbReference>
<dbReference type="Gene3D" id="3.10.450.710">
    <property type="entry name" value="Tgt2/MlaC"/>
    <property type="match status" value="1"/>
</dbReference>
<dbReference type="PROSITE" id="PS00211">
    <property type="entry name" value="ABC_TRANSPORTER_1"/>
    <property type="match status" value="1"/>
</dbReference>